<keyword evidence="1" id="KW-0175">Coiled coil</keyword>
<dbReference type="EMBL" id="WEKV01000014">
    <property type="protein sequence ID" value="KAB7783795.1"/>
    <property type="molecule type" value="Genomic_DNA"/>
</dbReference>
<organism evidence="2 3">
    <name type="scientific">Methylorubrum populi</name>
    <dbReference type="NCBI Taxonomy" id="223967"/>
    <lineage>
        <taxon>Bacteria</taxon>
        <taxon>Pseudomonadati</taxon>
        <taxon>Pseudomonadota</taxon>
        <taxon>Alphaproteobacteria</taxon>
        <taxon>Hyphomicrobiales</taxon>
        <taxon>Methylobacteriaceae</taxon>
        <taxon>Methylorubrum</taxon>
    </lineage>
</organism>
<reference evidence="2 3" key="1">
    <citation type="submission" date="2019-10" db="EMBL/GenBank/DDBJ databases">
        <title>Draft Genome Sequence of the Caffeine Degrading Methylotroph Methylorubrum populi PINKEL.</title>
        <authorList>
            <person name="Dawson S.C."/>
            <person name="Zhang X."/>
            <person name="Wright M.E."/>
            <person name="Sharma G."/>
            <person name="Langner J.T."/>
            <person name="Ditty J.L."/>
            <person name="Subuyuj G.A."/>
        </authorList>
    </citation>
    <scope>NUCLEOTIDE SEQUENCE [LARGE SCALE GENOMIC DNA]</scope>
    <source>
        <strain evidence="2 3">Pinkel</strain>
    </source>
</reference>
<evidence type="ECO:0000256" key="1">
    <source>
        <dbReference type="SAM" id="Coils"/>
    </source>
</evidence>
<comment type="caution">
    <text evidence="2">The sequence shown here is derived from an EMBL/GenBank/DDBJ whole genome shotgun (WGS) entry which is preliminary data.</text>
</comment>
<dbReference type="Pfam" id="PF01527">
    <property type="entry name" value="HTH_Tnp_1"/>
    <property type="match status" value="1"/>
</dbReference>
<dbReference type="GO" id="GO:0006313">
    <property type="term" value="P:DNA transposition"/>
    <property type="evidence" value="ECO:0007669"/>
    <property type="project" value="InterPro"/>
</dbReference>
<feature type="coiled-coil region" evidence="1">
    <location>
        <begin position="54"/>
        <end position="81"/>
    </location>
</feature>
<dbReference type="SUPFAM" id="SSF46689">
    <property type="entry name" value="Homeodomain-like"/>
    <property type="match status" value="1"/>
</dbReference>
<evidence type="ECO:0000313" key="3">
    <source>
        <dbReference type="Proteomes" id="UP000469949"/>
    </source>
</evidence>
<dbReference type="AlphaFoldDB" id="A0A833N0V3"/>
<dbReference type="Proteomes" id="UP000469949">
    <property type="component" value="Unassembled WGS sequence"/>
</dbReference>
<dbReference type="InterPro" id="IPR009057">
    <property type="entry name" value="Homeodomain-like_sf"/>
</dbReference>
<dbReference type="InterPro" id="IPR002514">
    <property type="entry name" value="Transposase_8"/>
</dbReference>
<gene>
    <name evidence="2" type="ORF">F8B43_3718</name>
</gene>
<protein>
    <submittedName>
        <fullName evidence="2">Transposase protein A</fullName>
    </submittedName>
</protein>
<dbReference type="InterPro" id="IPR052546">
    <property type="entry name" value="Transposase_8_domain"/>
</dbReference>
<dbReference type="GO" id="GO:0003677">
    <property type="term" value="F:DNA binding"/>
    <property type="evidence" value="ECO:0007669"/>
    <property type="project" value="InterPro"/>
</dbReference>
<evidence type="ECO:0000313" key="2">
    <source>
        <dbReference type="EMBL" id="KAB7783795.1"/>
    </source>
</evidence>
<dbReference type="PANTHER" id="PTHR33609:SF1">
    <property type="entry name" value="TRANSPOSASE"/>
    <property type="match status" value="1"/>
</dbReference>
<dbReference type="PANTHER" id="PTHR33609">
    <property type="entry name" value="LOW CALCIUM RESPONSE LOCUS PROTEIN S"/>
    <property type="match status" value="1"/>
</dbReference>
<sequence length="130" mass="14324">MQRGQKTSAEQVVLKLRQIEVQTAQGKSLALACKEAEISEQSYYRWRKEYGGLQVDQARKMKDLEREIARLRRLVADLSLEKQVLADVASGNLFSIGGSSVNSPACSSLSSAWTVLRSSCFSPRSARAAS</sequence>
<proteinExistence type="predicted"/>
<accession>A0A833N0V3</accession>
<dbReference type="GO" id="GO:0004803">
    <property type="term" value="F:transposase activity"/>
    <property type="evidence" value="ECO:0007669"/>
    <property type="project" value="InterPro"/>
</dbReference>
<name>A0A833N0V3_9HYPH</name>